<sequence length="165" mass="18865">MGFGKLLYLDIEEIPSKLGYFVVDCFDCNNMEMLVGSHKVKVDSKAINRLLGIPKEGLKLILIKRVRKLSGYVATWRIYTKAIWCFTCPGINIDTKRMPVEFCTPQMLKIRERLEIENGGFGLGELRSMCNVIKDPGKNVLKNGEKLQALKETPRPRRRLFTISV</sequence>
<reference evidence="1 2" key="1">
    <citation type="submission" date="2019-05" db="EMBL/GenBank/DDBJ databases">
        <title>Mikania micrantha, genome provides insights into the molecular mechanism of rapid growth.</title>
        <authorList>
            <person name="Liu B."/>
        </authorList>
    </citation>
    <scope>NUCLEOTIDE SEQUENCE [LARGE SCALE GENOMIC DNA]</scope>
    <source>
        <strain evidence="1">NLD-2019</strain>
        <tissue evidence="1">Leaf</tissue>
    </source>
</reference>
<dbReference type="AlphaFoldDB" id="A0A5N6PW36"/>
<organism evidence="1 2">
    <name type="scientific">Mikania micrantha</name>
    <name type="common">bitter vine</name>
    <dbReference type="NCBI Taxonomy" id="192012"/>
    <lineage>
        <taxon>Eukaryota</taxon>
        <taxon>Viridiplantae</taxon>
        <taxon>Streptophyta</taxon>
        <taxon>Embryophyta</taxon>
        <taxon>Tracheophyta</taxon>
        <taxon>Spermatophyta</taxon>
        <taxon>Magnoliopsida</taxon>
        <taxon>eudicotyledons</taxon>
        <taxon>Gunneridae</taxon>
        <taxon>Pentapetalae</taxon>
        <taxon>asterids</taxon>
        <taxon>campanulids</taxon>
        <taxon>Asterales</taxon>
        <taxon>Asteraceae</taxon>
        <taxon>Asteroideae</taxon>
        <taxon>Heliantheae alliance</taxon>
        <taxon>Eupatorieae</taxon>
        <taxon>Mikania</taxon>
    </lineage>
</organism>
<name>A0A5N6PW36_9ASTR</name>
<evidence type="ECO:0000313" key="2">
    <source>
        <dbReference type="Proteomes" id="UP000326396"/>
    </source>
</evidence>
<gene>
    <name evidence="1" type="ORF">E3N88_04545</name>
</gene>
<keyword evidence="2" id="KW-1185">Reference proteome</keyword>
<dbReference type="OrthoDB" id="1750824at2759"/>
<comment type="caution">
    <text evidence="1">The sequence shown here is derived from an EMBL/GenBank/DDBJ whole genome shotgun (WGS) entry which is preliminary data.</text>
</comment>
<proteinExistence type="predicted"/>
<accession>A0A5N6PW36</accession>
<dbReference type="EMBL" id="SZYD01000002">
    <property type="protein sequence ID" value="KAD7117277.1"/>
    <property type="molecule type" value="Genomic_DNA"/>
</dbReference>
<protein>
    <submittedName>
        <fullName evidence="1">Uncharacterized protein</fullName>
    </submittedName>
</protein>
<dbReference type="Proteomes" id="UP000326396">
    <property type="component" value="Linkage Group LG10"/>
</dbReference>
<evidence type="ECO:0000313" key="1">
    <source>
        <dbReference type="EMBL" id="KAD7117277.1"/>
    </source>
</evidence>